<sequence length="186" mass="20765">MSWPTREEAHALLKQYTRNENLINHSLAVEAAMQDYAKKLGEDPEKWGVTGLLHDFDYEKHPSLGEHPAKGAEILRKKGYPEEMIHAILSHGEHTGVARQSLLDKVLYAVDELTGLIVAVALVRPSKHIGDVSVKSVMKKWKDKAFARGVDRENIEKGAKDFGVGLKDHISHVLESMKRISAELGL</sequence>
<dbReference type="Pfam" id="PF01966">
    <property type="entry name" value="HD"/>
    <property type="match status" value="1"/>
</dbReference>
<dbReference type="PANTHER" id="PTHR38659">
    <property type="entry name" value="METAL-DEPENDENT PHOSPHOHYDROLASE"/>
    <property type="match status" value="1"/>
</dbReference>
<dbReference type="NCBIfam" id="TIGR00277">
    <property type="entry name" value="HDIG"/>
    <property type="match status" value="1"/>
</dbReference>
<dbReference type="PANTHER" id="PTHR38659:SF1">
    <property type="entry name" value="METAL DEPENDENT PHOSPHOHYDROLASE"/>
    <property type="match status" value="1"/>
</dbReference>
<gene>
    <name evidence="2" type="ORF">E3J59_00380</name>
</gene>
<dbReference type="SMART" id="SM00471">
    <property type="entry name" value="HDc"/>
    <property type="match status" value="1"/>
</dbReference>
<dbReference type="EMBL" id="SOJK01000014">
    <property type="protein sequence ID" value="TET48596.1"/>
    <property type="molecule type" value="Genomic_DNA"/>
</dbReference>
<dbReference type="InterPro" id="IPR006674">
    <property type="entry name" value="HD_domain"/>
</dbReference>
<dbReference type="SUPFAM" id="SSF109604">
    <property type="entry name" value="HD-domain/PDEase-like"/>
    <property type="match status" value="1"/>
</dbReference>
<dbReference type="InterPro" id="IPR003607">
    <property type="entry name" value="HD/PDEase_dom"/>
</dbReference>
<evidence type="ECO:0000259" key="1">
    <source>
        <dbReference type="SMART" id="SM00471"/>
    </source>
</evidence>
<evidence type="ECO:0000313" key="3">
    <source>
        <dbReference type="Proteomes" id="UP000320679"/>
    </source>
</evidence>
<dbReference type="InterPro" id="IPR006675">
    <property type="entry name" value="HDIG_dom"/>
</dbReference>
<evidence type="ECO:0000313" key="2">
    <source>
        <dbReference type="EMBL" id="TET48596.1"/>
    </source>
</evidence>
<comment type="caution">
    <text evidence="2">The sequence shown here is derived from an EMBL/GenBank/DDBJ whole genome shotgun (WGS) entry which is preliminary data.</text>
</comment>
<accession>A0A523V1E4</accession>
<name>A0A523V1E4_UNCAE</name>
<protein>
    <submittedName>
        <fullName evidence="2">HDIG domain-containing protein</fullName>
    </submittedName>
</protein>
<dbReference type="Gene3D" id="1.10.3210.10">
    <property type="entry name" value="Hypothetical protein af1432"/>
    <property type="match status" value="1"/>
</dbReference>
<proteinExistence type="predicted"/>
<organism evidence="2 3">
    <name type="scientific">Aerophobetes bacterium</name>
    <dbReference type="NCBI Taxonomy" id="2030807"/>
    <lineage>
        <taxon>Bacteria</taxon>
        <taxon>Candidatus Aerophobota</taxon>
    </lineage>
</organism>
<reference evidence="2 3" key="1">
    <citation type="submission" date="2019-03" db="EMBL/GenBank/DDBJ databases">
        <title>Metabolic potential of uncultured bacteria and archaea associated with petroleum seepage in deep-sea sediments.</title>
        <authorList>
            <person name="Dong X."/>
            <person name="Hubert C."/>
        </authorList>
    </citation>
    <scope>NUCLEOTIDE SEQUENCE [LARGE SCALE GENOMIC DNA]</scope>
    <source>
        <strain evidence="2">E29_bin78</strain>
    </source>
</reference>
<dbReference type="CDD" id="cd00077">
    <property type="entry name" value="HDc"/>
    <property type="match status" value="1"/>
</dbReference>
<feature type="domain" description="HD/PDEase" evidence="1">
    <location>
        <begin position="18"/>
        <end position="125"/>
    </location>
</feature>
<dbReference type="AlphaFoldDB" id="A0A523V1E4"/>
<dbReference type="Proteomes" id="UP000320679">
    <property type="component" value="Unassembled WGS sequence"/>
</dbReference>